<evidence type="ECO:0000256" key="3">
    <source>
        <dbReference type="ARBA" id="ARBA00022729"/>
    </source>
</evidence>
<evidence type="ECO:0000256" key="4">
    <source>
        <dbReference type="ARBA" id="ARBA00023136"/>
    </source>
</evidence>
<comment type="caution">
    <text evidence="8">The sequence shown here is derived from an EMBL/GenBank/DDBJ whole genome shotgun (WGS) entry which is preliminary data.</text>
</comment>
<dbReference type="Gene3D" id="3.40.190.10">
    <property type="entry name" value="Periplasmic binding protein-like II"/>
    <property type="match status" value="2"/>
</dbReference>
<dbReference type="PANTHER" id="PTHR30429">
    <property type="entry name" value="D-METHIONINE-BINDING LIPOPROTEIN METQ"/>
    <property type="match status" value="1"/>
</dbReference>
<comment type="subcellular location">
    <subcellularLocation>
        <location evidence="1">Membrane</location>
        <topology evidence="1">Lipid-anchor</topology>
    </subcellularLocation>
</comment>
<dbReference type="Pfam" id="PF03180">
    <property type="entry name" value="Lipoprotein_9"/>
    <property type="match status" value="1"/>
</dbReference>
<organism evidence="8 9">
    <name type="scientific">Pseudoclavibacter terrae</name>
    <dbReference type="NCBI Taxonomy" id="1530195"/>
    <lineage>
        <taxon>Bacteria</taxon>
        <taxon>Bacillati</taxon>
        <taxon>Actinomycetota</taxon>
        <taxon>Actinomycetes</taxon>
        <taxon>Micrococcales</taxon>
        <taxon>Microbacteriaceae</taxon>
        <taxon>Pseudoclavibacter</taxon>
    </lineage>
</organism>
<comment type="similarity">
    <text evidence="2">Belongs to the NlpA lipoprotein family.</text>
</comment>
<keyword evidence="3 7" id="KW-0732">Signal</keyword>
<keyword evidence="5" id="KW-0564">Palmitate</keyword>
<dbReference type="SUPFAM" id="SSF53850">
    <property type="entry name" value="Periplasmic binding protein-like II"/>
    <property type="match status" value="1"/>
</dbReference>
<proteinExistence type="inferred from homology"/>
<keyword evidence="9" id="KW-1185">Reference proteome</keyword>
<dbReference type="RefSeq" id="WP_151424111.1">
    <property type="nucleotide sequence ID" value="NZ_WBJX01000004.1"/>
</dbReference>
<dbReference type="EMBL" id="WBJX01000004">
    <property type="protein sequence ID" value="KAB1637066.1"/>
    <property type="molecule type" value="Genomic_DNA"/>
</dbReference>
<sequence>MTLRLRTIGAALAVGSLALLAAGCAPTAGGASGGGDVVTIKVAATVTPMTDVVEAAAEAIEDGYEIELVPVSDYVQPNVLVENGEIDANFVQFVPFMEEFNTKNDASLAGVTPIYSTVVAFYSKTLSSLDELPQGGSVVIPNDGANAGRALQLLADGGIITLDEGVDRFTAKVTDIIENPRELAITQVDLLQLNTAYEEADAVFNLPSFARQLGLTPVDNGLAVEQDEQFAVTLVTREDKLGTPEITALEKAFTSDEVRETLESLDVPPAF</sequence>
<dbReference type="InterPro" id="IPR004872">
    <property type="entry name" value="Lipoprotein_NlpA"/>
</dbReference>
<protein>
    <submittedName>
        <fullName evidence="8">D-methionine-binding lipoprotein MetQ</fullName>
    </submittedName>
</protein>
<name>A0A7J5AZP8_9MICO</name>
<dbReference type="GO" id="GO:0016020">
    <property type="term" value="C:membrane"/>
    <property type="evidence" value="ECO:0007669"/>
    <property type="project" value="UniProtKB-SubCell"/>
</dbReference>
<keyword evidence="4" id="KW-0472">Membrane</keyword>
<evidence type="ECO:0000256" key="5">
    <source>
        <dbReference type="ARBA" id="ARBA00023139"/>
    </source>
</evidence>
<dbReference type="PROSITE" id="PS51257">
    <property type="entry name" value="PROKAR_LIPOPROTEIN"/>
    <property type="match status" value="1"/>
</dbReference>
<evidence type="ECO:0000256" key="1">
    <source>
        <dbReference type="ARBA" id="ARBA00004635"/>
    </source>
</evidence>
<dbReference type="Proteomes" id="UP000490386">
    <property type="component" value="Unassembled WGS sequence"/>
</dbReference>
<dbReference type="AlphaFoldDB" id="A0A7J5AZP8"/>
<keyword evidence="6 8" id="KW-0449">Lipoprotein</keyword>
<evidence type="ECO:0000313" key="9">
    <source>
        <dbReference type="Proteomes" id="UP000490386"/>
    </source>
</evidence>
<gene>
    <name evidence="8" type="ORF">F8O03_12255</name>
</gene>
<accession>A0A7J5AZP8</accession>
<evidence type="ECO:0000256" key="7">
    <source>
        <dbReference type="SAM" id="SignalP"/>
    </source>
</evidence>
<feature type="chain" id="PRO_5039568060" evidence="7">
    <location>
        <begin position="22"/>
        <end position="271"/>
    </location>
</feature>
<evidence type="ECO:0000313" key="8">
    <source>
        <dbReference type="EMBL" id="KAB1637066.1"/>
    </source>
</evidence>
<feature type="signal peptide" evidence="7">
    <location>
        <begin position="1"/>
        <end position="21"/>
    </location>
</feature>
<dbReference type="PANTHER" id="PTHR30429:SF1">
    <property type="entry name" value="D-METHIONINE-BINDING LIPOPROTEIN METQ-RELATED"/>
    <property type="match status" value="1"/>
</dbReference>
<evidence type="ECO:0000256" key="2">
    <source>
        <dbReference type="ARBA" id="ARBA00008973"/>
    </source>
</evidence>
<dbReference type="OrthoDB" id="9812878at2"/>
<evidence type="ECO:0000256" key="6">
    <source>
        <dbReference type="ARBA" id="ARBA00023288"/>
    </source>
</evidence>
<reference evidence="8 9" key="1">
    <citation type="submission" date="2019-09" db="EMBL/GenBank/DDBJ databases">
        <title>Phylogeny of genus Pseudoclavibacter and closely related genus.</title>
        <authorList>
            <person name="Li Y."/>
        </authorList>
    </citation>
    <scope>NUCLEOTIDE SEQUENCE [LARGE SCALE GENOMIC DNA]</scope>
    <source>
        <strain evidence="8 9">THG-MD12</strain>
    </source>
</reference>